<keyword evidence="2" id="KW-0963">Cytoplasm</keyword>
<dbReference type="NCBIfam" id="TIGR01003">
    <property type="entry name" value="PTS_HPr_family"/>
    <property type="match status" value="1"/>
</dbReference>
<dbReference type="EMBL" id="SLXA01000011">
    <property type="protein sequence ID" value="TCO83898.1"/>
    <property type="molecule type" value="Genomic_DNA"/>
</dbReference>
<evidence type="ECO:0000256" key="3">
    <source>
        <dbReference type="ARBA" id="ARBA00022683"/>
    </source>
</evidence>
<dbReference type="Proteomes" id="UP000295711">
    <property type="component" value="Unassembled WGS sequence"/>
</dbReference>
<dbReference type="CDD" id="cd00367">
    <property type="entry name" value="PTS-HPr_like"/>
    <property type="match status" value="1"/>
</dbReference>
<organism evidence="5 6">
    <name type="scientific">Frisingicoccus caecimuris</name>
    <dbReference type="NCBI Taxonomy" id="1796636"/>
    <lineage>
        <taxon>Bacteria</taxon>
        <taxon>Bacillati</taxon>
        <taxon>Bacillota</taxon>
        <taxon>Clostridia</taxon>
        <taxon>Lachnospirales</taxon>
        <taxon>Lachnospiraceae</taxon>
        <taxon>Frisingicoccus</taxon>
    </lineage>
</organism>
<dbReference type="Gene3D" id="3.30.1340.10">
    <property type="entry name" value="HPr-like"/>
    <property type="match status" value="1"/>
</dbReference>
<keyword evidence="3" id="KW-0598">Phosphotransferase system</keyword>
<name>A0A4R2L9N6_9FIRM</name>
<dbReference type="PRINTS" id="PR00107">
    <property type="entry name" value="PHOSPHOCPHPR"/>
</dbReference>
<dbReference type="GO" id="GO:0005737">
    <property type="term" value="C:cytoplasm"/>
    <property type="evidence" value="ECO:0007669"/>
    <property type="project" value="UniProtKB-SubCell"/>
</dbReference>
<dbReference type="OrthoDB" id="9809047at2"/>
<dbReference type="PROSITE" id="PS51350">
    <property type="entry name" value="PTS_HPR_DOM"/>
    <property type="match status" value="1"/>
</dbReference>
<dbReference type="GO" id="GO:0009401">
    <property type="term" value="P:phosphoenolpyruvate-dependent sugar phosphotransferase system"/>
    <property type="evidence" value="ECO:0007669"/>
    <property type="project" value="UniProtKB-KW"/>
</dbReference>
<dbReference type="InterPro" id="IPR035895">
    <property type="entry name" value="HPr-like_sf"/>
</dbReference>
<evidence type="ECO:0000256" key="2">
    <source>
        <dbReference type="ARBA" id="ARBA00022490"/>
    </source>
</evidence>
<comment type="subcellular location">
    <subcellularLocation>
        <location evidence="1">Cytoplasm</location>
    </subcellularLocation>
</comment>
<dbReference type="Pfam" id="PF00381">
    <property type="entry name" value="PTS-HPr"/>
    <property type="match status" value="1"/>
</dbReference>
<sequence length="85" mass="9611">MKEFKYVIQDEQGIHARPAGILVKAAGTFKSDIYIHKDKKQGDLKRIFGVMGLCIKKGDEIRVTVEGEDEAEAAEKIEMLFKENL</sequence>
<gene>
    <name evidence="5" type="ORF">EV212_11150</name>
</gene>
<comment type="caution">
    <text evidence="5">The sequence shown here is derived from an EMBL/GenBank/DDBJ whole genome shotgun (WGS) entry which is preliminary data.</text>
</comment>
<accession>A0A4R2L9N6</accession>
<reference evidence="5 6" key="1">
    <citation type="submission" date="2019-03" db="EMBL/GenBank/DDBJ databases">
        <title>Genomic Encyclopedia of Type Strains, Phase IV (KMG-IV): sequencing the most valuable type-strain genomes for metagenomic binning, comparative biology and taxonomic classification.</title>
        <authorList>
            <person name="Goeker M."/>
        </authorList>
    </citation>
    <scope>NUCLEOTIDE SEQUENCE [LARGE SCALE GENOMIC DNA]</scope>
    <source>
        <strain evidence="5 6">DSM 28559</strain>
    </source>
</reference>
<feature type="domain" description="HPr" evidence="4">
    <location>
        <begin position="1"/>
        <end position="85"/>
    </location>
</feature>
<evidence type="ECO:0000313" key="5">
    <source>
        <dbReference type="EMBL" id="TCO83898.1"/>
    </source>
</evidence>
<evidence type="ECO:0000256" key="1">
    <source>
        <dbReference type="ARBA" id="ARBA00004496"/>
    </source>
</evidence>
<dbReference type="SUPFAM" id="SSF55594">
    <property type="entry name" value="HPr-like"/>
    <property type="match status" value="1"/>
</dbReference>
<dbReference type="RefSeq" id="WP_132092859.1">
    <property type="nucleotide sequence ID" value="NZ_JANKAQ010000012.1"/>
</dbReference>
<dbReference type="InterPro" id="IPR050399">
    <property type="entry name" value="HPr"/>
</dbReference>
<dbReference type="InterPro" id="IPR000032">
    <property type="entry name" value="HPr-like"/>
</dbReference>
<proteinExistence type="predicted"/>
<evidence type="ECO:0000313" key="6">
    <source>
        <dbReference type="Proteomes" id="UP000295711"/>
    </source>
</evidence>
<dbReference type="PANTHER" id="PTHR33705">
    <property type="entry name" value="PHOSPHOCARRIER PROTEIN HPR"/>
    <property type="match status" value="1"/>
</dbReference>
<protein>
    <submittedName>
        <fullName evidence="5">Phosphocarrier protein</fullName>
    </submittedName>
</protein>
<evidence type="ECO:0000259" key="4">
    <source>
        <dbReference type="PROSITE" id="PS51350"/>
    </source>
</evidence>
<keyword evidence="6" id="KW-1185">Reference proteome</keyword>
<dbReference type="PANTHER" id="PTHR33705:SF2">
    <property type="entry name" value="PHOSPHOCARRIER PROTEIN NPR"/>
    <property type="match status" value="1"/>
</dbReference>
<dbReference type="AlphaFoldDB" id="A0A4R2L9N6"/>